<name>A0ABY5SX30_9SPHN</name>
<protein>
    <submittedName>
        <fullName evidence="1">Uncharacterized protein</fullName>
    </submittedName>
</protein>
<dbReference type="EMBL" id="CP092471">
    <property type="protein sequence ID" value="UVI39107.1"/>
    <property type="molecule type" value="Genomic_DNA"/>
</dbReference>
<sequence>MDRLLPHGSRKRREYFLPDHLRGALAYHRERTAAYTSAAEKTHPEPSAIYAALLDGTLEMPVMPKVLREALGLVDPPLLTADMNNVDIWEAYRSFVHGDDK</sequence>
<proteinExistence type="predicted"/>
<accession>A0ABY5SX30</accession>
<keyword evidence="2" id="KW-1185">Reference proteome</keyword>
<organism evidence="1 2">
    <name type="scientific">Qipengyuania spongiae</name>
    <dbReference type="NCBI Taxonomy" id="2909673"/>
    <lineage>
        <taxon>Bacteria</taxon>
        <taxon>Pseudomonadati</taxon>
        <taxon>Pseudomonadota</taxon>
        <taxon>Alphaproteobacteria</taxon>
        <taxon>Sphingomonadales</taxon>
        <taxon>Erythrobacteraceae</taxon>
        <taxon>Qipengyuania</taxon>
    </lineage>
</organism>
<gene>
    <name evidence="1" type="ORF">L1F33_12855</name>
</gene>
<reference evidence="1" key="1">
    <citation type="submission" date="2022-02" db="EMBL/GenBank/DDBJ databases">
        <title>Qipengyuania spongiae sp. nov., isolated from marine sponge.</title>
        <authorList>
            <person name="Li Z."/>
            <person name="Zhang M."/>
        </authorList>
    </citation>
    <scope>NUCLEOTIDE SEQUENCE</scope>
    <source>
        <strain evidence="1">PHS-Z21</strain>
    </source>
</reference>
<dbReference type="Proteomes" id="UP001065265">
    <property type="component" value="Chromosome"/>
</dbReference>
<evidence type="ECO:0000313" key="1">
    <source>
        <dbReference type="EMBL" id="UVI39107.1"/>
    </source>
</evidence>
<evidence type="ECO:0000313" key="2">
    <source>
        <dbReference type="Proteomes" id="UP001065265"/>
    </source>
</evidence>
<dbReference type="RefSeq" id="WP_265558288.1">
    <property type="nucleotide sequence ID" value="NZ_CP092471.1"/>
</dbReference>